<evidence type="ECO:0000313" key="11">
    <source>
        <dbReference type="EMBL" id="CEM31508.1"/>
    </source>
</evidence>
<dbReference type="Pfam" id="PF18404">
    <property type="entry name" value="Glyco_transf_24"/>
    <property type="match status" value="1"/>
</dbReference>
<dbReference type="CDD" id="cd06432">
    <property type="entry name" value="GT8_HUGT1_C_like"/>
    <property type="match status" value="1"/>
</dbReference>
<dbReference type="Proteomes" id="UP000041254">
    <property type="component" value="Unassembled WGS sequence"/>
</dbReference>
<feature type="domain" description="UGGT thioredoxin-like" evidence="9">
    <location>
        <begin position="507"/>
        <end position="802"/>
    </location>
</feature>
<keyword evidence="4" id="KW-0256">Endoplasmic reticulum</keyword>
<dbReference type="GO" id="GO:0005788">
    <property type="term" value="C:endoplasmic reticulum lumen"/>
    <property type="evidence" value="ECO:0007669"/>
    <property type="project" value="UniProtKB-SubCell"/>
</dbReference>
<feature type="region of interest" description="Disordered" evidence="6">
    <location>
        <begin position="677"/>
        <end position="705"/>
    </location>
</feature>
<evidence type="ECO:0000259" key="9">
    <source>
        <dbReference type="Pfam" id="PF18402"/>
    </source>
</evidence>
<feature type="region of interest" description="Disordered" evidence="6">
    <location>
        <begin position="1792"/>
        <end position="1831"/>
    </location>
</feature>
<dbReference type="VEuPathDB" id="CryptoDB:Vbra_22340"/>
<reference evidence="11 12" key="1">
    <citation type="submission" date="2014-11" db="EMBL/GenBank/DDBJ databases">
        <authorList>
            <person name="Zhu J."/>
            <person name="Qi W."/>
            <person name="Song R."/>
        </authorList>
    </citation>
    <scope>NUCLEOTIDE SEQUENCE [LARGE SCALE GENOMIC DNA]</scope>
</reference>
<feature type="compositionally biased region" description="Low complexity" evidence="6">
    <location>
        <begin position="1800"/>
        <end position="1811"/>
    </location>
</feature>
<keyword evidence="5" id="KW-0325">Glycoprotein</keyword>
<accession>A0A0G4GMU0</accession>
<comment type="cofactor">
    <cofactor evidence="1">
        <name>Ca(2+)</name>
        <dbReference type="ChEBI" id="CHEBI:29108"/>
    </cofactor>
</comment>
<dbReference type="SUPFAM" id="SSF53448">
    <property type="entry name" value="Nucleotide-diphospho-sugar transferases"/>
    <property type="match status" value="1"/>
</dbReference>
<feature type="compositionally biased region" description="Polar residues" evidence="6">
    <location>
        <begin position="1369"/>
        <end position="1379"/>
    </location>
</feature>
<evidence type="ECO:0000259" key="10">
    <source>
        <dbReference type="Pfam" id="PF18404"/>
    </source>
</evidence>
<dbReference type="InterPro" id="IPR040497">
    <property type="entry name" value="Glyco_transf_24"/>
</dbReference>
<dbReference type="GO" id="GO:0018279">
    <property type="term" value="P:protein N-linked glycosylation via asparagine"/>
    <property type="evidence" value="ECO:0007669"/>
    <property type="project" value="TreeGrafter"/>
</dbReference>
<protein>
    <recommendedName>
        <fullName evidence="13">UDP-glucose:glycoprotein glucosyltransferase</fullName>
    </recommendedName>
</protein>
<feature type="region of interest" description="Disordered" evidence="6">
    <location>
        <begin position="1357"/>
        <end position="1395"/>
    </location>
</feature>
<dbReference type="Gene3D" id="3.90.550.10">
    <property type="entry name" value="Spore Coat Polysaccharide Biosynthesis Protein SpsA, Chain A"/>
    <property type="match status" value="1"/>
</dbReference>
<evidence type="ECO:0000256" key="6">
    <source>
        <dbReference type="SAM" id="MobiDB-lite"/>
    </source>
</evidence>
<feature type="chain" id="PRO_5005190218" description="UDP-glucose:glycoprotein glucosyltransferase" evidence="7">
    <location>
        <begin position="28"/>
        <end position="1831"/>
    </location>
</feature>
<dbReference type="InterPro" id="IPR040694">
    <property type="entry name" value="UGGT_TRXL_2"/>
</dbReference>
<feature type="domain" description="Glucosyltransferase 24 catalytic" evidence="10">
    <location>
        <begin position="1500"/>
        <end position="1770"/>
    </location>
</feature>
<name>A0A0G4GMU0_VITBC</name>
<evidence type="ECO:0000256" key="5">
    <source>
        <dbReference type="ARBA" id="ARBA00023180"/>
    </source>
</evidence>
<comment type="subcellular location">
    <subcellularLocation>
        <location evidence="2">Endoplasmic reticulum lumen</location>
    </subcellularLocation>
</comment>
<dbReference type="InterPro" id="IPR040692">
    <property type="entry name" value="UGGT_TRXL_3"/>
</dbReference>
<dbReference type="InParanoid" id="A0A0G4GMU0"/>
<evidence type="ECO:0000256" key="1">
    <source>
        <dbReference type="ARBA" id="ARBA00001913"/>
    </source>
</evidence>
<feature type="region of interest" description="Disordered" evidence="6">
    <location>
        <begin position="1450"/>
        <end position="1474"/>
    </location>
</feature>
<organism evidence="11 12">
    <name type="scientific">Vitrella brassicaformis (strain CCMP3155)</name>
    <dbReference type="NCBI Taxonomy" id="1169540"/>
    <lineage>
        <taxon>Eukaryota</taxon>
        <taxon>Sar</taxon>
        <taxon>Alveolata</taxon>
        <taxon>Colpodellida</taxon>
        <taxon>Vitrellaceae</taxon>
        <taxon>Vitrella</taxon>
    </lineage>
</organism>
<dbReference type="PANTHER" id="PTHR11226">
    <property type="entry name" value="UDP-GLUCOSE GLYCOPROTEIN:GLUCOSYLTRANSFERASE"/>
    <property type="match status" value="1"/>
</dbReference>
<dbReference type="GO" id="GO:0036503">
    <property type="term" value="P:ERAD pathway"/>
    <property type="evidence" value="ECO:0007669"/>
    <property type="project" value="TreeGrafter"/>
</dbReference>
<evidence type="ECO:0008006" key="13">
    <source>
        <dbReference type="Google" id="ProtNLM"/>
    </source>
</evidence>
<sequence length="1831" mass="202611">MISVMGGSRVLYLVAALLAALPLLVSSKENFNVEVELISPWPSVSPVAELFELMTDFDPHEALSFLYDLTEAAQAAPATSRIDIAFDTLQRFIKSPLTLTFLDMCASNHLHSPKVEMFRTLERDALAHFPGLMHRCNSSWAIVHPPACDGGVPSGMPISACDPVSLKEAVSRVDRTVSAHMDRADSPWCTIDYPYGFTVVKHHEHFMRRPAVNQTGRPVGMVVVYGDLEDPSVDGMVSAVRAMVDEWDRAEGSMGMGMEWGAVFRHGEMTSSARRPGRYDYLSGFGMELAVKSSEYKAVDEKDVDQKGGMKAEDDKGDRDDTDDDEAVEDALQREKESLTDNNGEGLEGLLFATLGSRYPSLTPHLAAYQESLDTELDSDELLKAWQLEKLGLQAVSKAMSSTNPLYTLIQIGQNFPAQALRLSKVSVLPTVEKALNRLHRRVYERSTFLSLNGRWARPSDLTTLQLLKDLGPVFLGLELLQRLGLPSTAAVKLLSSSARGMEASRVDWRPRKDEGGSVGGMAAIFDVTSDEATQDWYDLSALLYMWPRNLAPVRAPLYQVVMVMDPLDGPVLSLAGKMLMRRLPMKLWFAFVPSTEEQPDATWDEELLGAPPAWVVAARDAIPSVAPSSRSPAFISRVIAECYGQLLKKGKYKTQKNARKFVSSLVSLVTSQEKKQKKAAAKDTKDTPPLHSQQAPTTPPTLTESEIKKVFVSSGGDQPLWDTIWSGKVHQYSDGMAAYVAEKGLQSGTAMVNGRLVGRDRLLATDSDPFIRYMQYDQEEFQRALMTGWLDEDTDPAEAILTDGGFPSAYPGIVPLPEDAEENAPPEVAASTIGPATISYANVDAGLLRQLPWVEAEPESTKDPLLPVLHTLILPLPSSWWTLLDTFADHLLDLQKRTDTKDPHAVKSRLAIVVADSPDDLPAAATAAAATSVLRACLQVAMRTDDAATAMDEENEASVSAREKLKFLRYLGMTGRTAGAIKRRAGMGELSAGEVGDLCRMGMAKKINPAASKRLVGEFDKVVKGTKGGGGVVDGVEAEILRSVDFDDVTRRHPGEDVALVLTNGRKTVLHRPRDAVPPAVSSNTSSSLPAPSPPFLPCHVSLLEYLAHTREGPQSSRESITAILSNTTTDPYLIASASGIRAAYTAHNTDFWSVPEQVYEQTKGAIQLHLAPVDAEVPPPVRIVGVIDPLSSVAQGLLPIFEMLHICLNAEVQVVLNPATRYAEYPLKRYYRQVMAWPKRGFFNPTGVKERATDVPRAVFSGLTTQHTLTAAMHVLPSWLVRAYEAEKDLDNLRLVDLGAPNPSQGCRGTVRAVYMLNHLFLEGQIYEFNERGQPLGSPAGVYLALQKPPMARFPLPTTTTTDTDAHNASMSSQNRTATDEQQQQQEPPPLHDTQVMRNLGYFQLKANPGVFVVEIAYPDPATDDNPPPAPVEISSFFTQPHVIKLQKPSDADAAKGGDKKKSGTSGQEDKPGFWKSLTGLFKGENKTTDVSSSCPTVHIFSLASGHLYERLLRIMIKSVRQNTRCPLHFWFIDNFLSPKFRELISYMAARYSFDYQFVTYKWPSWLNPQTEKQRLIWAYKILFLDVLFPTWLNRVIYIDADQIVRADVRELWDMDLKGKVYGYTPFCSEGPGSNAATEGFRFWKQGYWKNHLGDLSYHISALYVVDLKEFRRQGAGDRLRSVYNQLSRDKNSLANLDQDLPNYAQHDIPIFSLPQEWLWCETWCANETMPMAKTIDLCNNPLTKEPKLHQAKRIVKEWTDYDEEIRAFELEVENMFSLDQSSVANDTISVTVNPAAESPTGSSSRQSRPSPPPSPPSSGQHEPPHDEL</sequence>
<evidence type="ECO:0000256" key="4">
    <source>
        <dbReference type="ARBA" id="ARBA00022824"/>
    </source>
</evidence>
<dbReference type="InterPro" id="IPR009448">
    <property type="entry name" value="UDP-g_GGtrans"/>
</dbReference>
<keyword evidence="3 7" id="KW-0732">Signal</keyword>
<evidence type="ECO:0000256" key="7">
    <source>
        <dbReference type="SAM" id="SignalP"/>
    </source>
</evidence>
<feature type="compositionally biased region" description="Basic and acidic residues" evidence="6">
    <location>
        <begin position="300"/>
        <end position="319"/>
    </location>
</feature>
<feature type="region of interest" description="Disordered" evidence="6">
    <location>
        <begin position="300"/>
        <end position="325"/>
    </location>
</feature>
<feature type="domain" description="UGGT thioredoxin-like" evidence="8">
    <location>
        <begin position="382"/>
        <end position="500"/>
    </location>
</feature>
<dbReference type="OMA" id="ETWCANE"/>
<keyword evidence="12" id="KW-1185">Reference proteome</keyword>
<dbReference type="Pfam" id="PF06427">
    <property type="entry name" value="UDP-g_GGTase"/>
    <property type="match status" value="1"/>
</dbReference>
<dbReference type="STRING" id="1169540.A0A0G4GMU0"/>
<proteinExistence type="predicted"/>
<dbReference type="Pfam" id="PF18401">
    <property type="entry name" value="Thioredoxin_13"/>
    <property type="match status" value="1"/>
</dbReference>
<dbReference type="PANTHER" id="PTHR11226:SF0">
    <property type="entry name" value="UDP-GLUCOSE:GLYCOPROTEIN GLUCOSYLTRANSFERASE"/>
    <property type="match status" value="1"/>
</dbReference>
<dbReference type="OrthoDB" id="27683at2759"/>
<dbReference type="InterPro" id="IPR029044">
    <property type="entry name" value="Nucleotide-diphossugar_trans"/>
</dbReference>
<feature type="compositionally biased region" description="Polar residues" evidence="6">
    <location>
        <begin position="691"/>
        <end position="705"/>
    </location>
</feature>
<evidence type="ECO:0000259" key="8">
    <source>
        <dbReference type="Pfam" id="PF18401"/>
    </source>
</evidence>
<evidence type="ECO:0000256" key="3">
    <source>
        <dbReference type="ARBA" id="ARBA00022729"/>
    </source>
</evidence>
<dbReference type="GO" id="GO:0051082">
    <property type="term" value="F:unfolded protein binding"/>
    <property type="evidence" value="ECO:0007669"/>
    <property type="project" value="TreeGrafter"/>
</dbReference>
<dbReference type="EMBL" id="CDMY01000722">
    <property type="protein sequence ID" value="CEM31508.1"/>
    <property type="molecule type" value="Genomic_DNA"/>
</dbReference>
<gene>
    <name evidence="11" type="ORF">Vbra_22340</name>
</gene>
<evidence type="ECO:0000313" key="12">
    <source>
        <dbReference type="Proteomes" id="UP000041254"/>
    </source>
</evidence>
<dbReference type="GO" id="GO:0003980">
    <property type="term" value="F:UDP-glucose:glycoprotein glucosyltransferase activity"/>
    <property type="evidence" value="ECO:0007669"/>
    <property type="project" value="InterPro"/>
</dbReference>
<feature type="signal peptide" evidence="7">
    <location>
        <begin position="1"/>
        <end position="27"/>
    </location>
</feature>
<evidence type="ECO:0000256" key="2">
    <source>
        <dbReference type="ARBA" id="ARBA00004319"/>
    </source>
</evidence>
<dbReference type="Pfam" id="PF18402">
    <property type="entry name" value="Thioredoxin_14"/>
    <property type="match status" value="1"/>
</dbReference>